<keyword evidence="1" id="KW-0805">Transcription regulation</keyword>
<dbReference type="Proteomes" id="UP000053372">
    <property type="component" value="Unassembled WGS sequence"/>
</dbReference>
<evidence type="ECO:0000313" key="7">
    <source>
        <dbReference type="Proteomes" id="UP000053372"/>
    </source>
</evidence>
<dbReference type="InterPro" id="IPR036388">
    <property type="entry name" value="WH-like_DNA-bd_sf"/>
</dbReference>
<evidence type="ECO:0000313" key="6">
    <source>
        <dbReference type="EMBL" id="KST67012.1"/>
    </source>
</evidence>
<dbReference type="Gene3D" id="1.10.10.10">
    <property type="entry name" value="Winged helix-like DNA-binding domain superfamily/Winged helix DNA-binding domain"/>
    <property type="match status" value="1"/>
</dbReference>
<evidence type="ECO:0000259" key="4">
    <source>
        <dbReference type="PROSITE" id="PS50995"/>
    </source>
</evidence>
<dbReference type="GO" id="GO:0003700">
    <property type="term" value="F:DNA-binding transcription factor activity"/>
    <property type="evidence" value="ECO:0007669"/>
    <property type="project" value="InterPro"/>
</dbReference>
<keyword evidence="2" id="KW-0238">DNA-binding</keyword>
<evidence type="ECO:0000256" key="2">
    <source>
        <dbReference type="ARBA" id="ARBA00023125"/>
    </source>
</evidence>
<organism evidence="6 7">
    <name type="scientific">Mastigocoleus testarum BC008</name>
    <dbReference type="NCBI Taxonomy" id="371196"/>
    <lineage>
        <taxon>Bacteria</taxon>
        <taxon>Bacillati</taxon>
        <taxon>Cyanobacteriota</taxon>
        <taxon>Cyanophyceae</taxon>
        <taxon>Nostocales</taxon>
        <taxon>Hapalosiphonaceae</taxon>
        <taxon>Mastigocoleus</taxon>
    </lineage>
</organism>
<dbReference type="InterPro" id="IPR036390">
    <property type="entry name" value="WH_DNA-bd_sf"/>
</dbReference>
<sequence length="149" mass="16996">MVSEQNKPPKASFIPTMRELAATYQAFASYADAHIRKLGLTTCQFDVIATLGNTQGMTMTELAEKTLVTKGTLTGVIDRLERKNLVYRQVVESDRRSFLIVLTPEGEKMFDRVFPIHIAYLKERFELLDPSELELLRVLLARLRNAFES</sequence>
<evidence type="ECO:0000256" key="3">
    <source>
        <dbReference type="ARBA" id="ARBA00023163"/>
    </source>
</evidence>
<feature type="domain" description="HTH marR-type" evidence="4">
    <location>
        <begin position="13"/>
        <end position="145"/>
    </location>
</feature>
<dbReference type="EMBL" id="LMTZ01000091">
    <property type="protein sequence ID" value="KST67012.1"/>
    <property type="molecule type" value="Genomic_DNA"/>
</dbReference>
<dbReference type="InterPro" id="IPR000835">
    <property type="entry name" value="HTH_MarR-typ"/>
</dbReference>
<gene>
    <name evidence="5" type="ORF">BC008_19040</name>
    <name evidence="6" type="ORF">BC008_27870</name>
</gene>
<dbReference type="PRINTS" id="PR00598">
    <property type="entry name" value="HTHMARR"/>
</dbReference>
<dbReference type="EMBL" id="LMTZ01000116">
    <property type="protein sequence ID" value="KST64907.1"/>
    <property type="molecule type" value="Genomic_DNA"/>
</dbReference>
<dbReference type="PANTHER" id="PTHR42756:SF1">
    <property type="entry name" value="TRANSCRIPTIONAL REPRESSOR OF EMRAB OPERON"/>
    <property type="match status" value="1"/>
</dbReference>
<accession>A0A0V7ZQL5</accession>
<proteinExistence type="predicted"/>
<keyword evidence="7" id="KW-1185">Reference proteome</keyword>
<dbReference type="OrthoDB" id="9799747at2"/>
<reference evidence="6 7" key="1">
    <citation type="journal article" date="2015" name="Genome Announc.">
        <title>Draft Genome of the Euendolithic (true boring) Cyanobacterium Mastigocoleus testarum strain BC008.</title>
        <authorList>
            <person name="Guida B.S."/>
            <person name="Garcia-Pichel F."/>
        </authorList>
    </citation>
    <scope>NUCLEOTIDE SEQUENCE [LARGE SCALE GENOMIC DNA]</scope>
    <source>
        <strain evidence="6 7">BC008</strain>
    </source>
</reference>
<dbReference type="RefSeq" id="WP_027844753.1">
    <property type="nucleotide sequence ID" value="NZ_LMTZ01000091.1"/>
</dbReference>
<evidence type="ECO:0000256" key="1">
    <source>
        <dbReference type="ARBA" id="ARBA00023015"/>
    </source>
</evidence>
<dbReference type="PROSITE" id="PS50995">
    <property type="entry name" value="HTH_MARR_2"/>
    <property type="match status" value="1"/>
</dbReference>
<dbReference type="AlphaFoldDB" id="A0A0V7ZQL5"/>
<keyword evidence="3" id="KW-0804">Transcription</keyword>
<evidence type="ECO:0000313" key="5">
    <source>
        <dbReference type="EMBL" id="KST64907.1"/>
    </source>
</evidence>
<dbReference type="SMART" id="SM00347">
    <property type="entry name" value="HTH_MARR"/>
    <property type="match status" value="1"/>
</dbReference>
<protein>
    <submittedName>
        <fullName evidence="6">MarR family transcriptional regulator</fullName>
    </submittedName>
</protein>
<dbReference type="SUPFAM" id="SSF46785">
    <property type="entry name" value="Winged helix' DNA-binding domain"/>
    <property type="match status" value="1"/>
</dbReference>
<dbReference type="Pfam" id="PF01047">
    <property type="entry name" value="MarR"/>
    <property type="match status" value="1"/>
</dbReference>
<comment type="caution">
    <text evidence="6">The sequence shown here is derived from an EMBL/GenBank/DDBJ whole genome shotgun (WGS) entry which is preliminary data.</text>
</comment>
<dbReference type="PANTHER" id="PTHR42756">
    <property type="entry name" value="TRANSCRIPTIONAL REGULATOR, MARR"/>
    <property type="match status" value="1"/>
</dbReference>
<name>A0A0V7ZQL5_9CYAN</name>
<dbReference type="GO" id="GO:0003677">
    <property type="term" value="F:DNA binding"/>
    <property type="evidence" value="ECO:0007669"/>
    <property type="project" value="UniProtKB-KW"/>
</dbReference>